<evidence type="ECO:0000259" key="13">
    <source>
        <dbReference type="Pfam" id="PF02882"/>
    </source>
</evidence>
<dbReference type="InterPro" id="IPR046346">
    <property type="entry name" value="Aminoacid_DH-like_N_sf"/>
</dbReference>
<keyword evidence="8" id="KW-0511">Multifunctional enzyme</keyword>
<comment type="pathway">
    <text evidence="1">One-carbon metabolism; tetrahydrofolate interconversion.</text>
</comment>
<evidence type="ECO:0000256" key="9">
    <source>
        <dbReference type="ARBA" id="ARBA00052194"/>
    </source>
</evidence>
<dbReference type="AlphaFoldDB" id="A0AAV1DF03"/>
<dbReference type="SUPFAM" id="SSF51735">
    <property type="entry name" value="NAD(P)-binding Rossmann-fold domains"/>
    <property type="match status" value="1"/>
</dbReference>
<evidence type="ECO:0000256" key="2">
    <source>
        <dbReference type="ARBA" id="ARBA00011738"/>
    </source>
</evidence>
<dbReference type="SUPFAM" id="SSF53223">
    <property type="entry name" value="Aminoacid dehydrogenase-like, N-terminal domain"/>
    <property type="match status" value="1"/>
</dbReference>
<dbReference type="GO" id="GO:0004477">
    <property type="term" value="F:methenyltetrahydrofolate cyclohydrolase activity"/>
    <property type="evidence" value="ECO:0007669"/>
    <property type="project" value="TreeGrafter"/>
</dbReference>
<keyword evidence="15" id="KW-1185">Reference proteome</keyword>
<dbReference type="InterPro" id="IPR000672">
    <property type="entry name" value="THF_DH/CycHdrlase"/>
</dbReference>
<dbReference type="PANTHER" id="PTHR48099">
    <property type="entry name" value="C-1-TETRAHYDROFOLATE SYNTHASE, CYTOPLASMIC-RELATED"/>
    <property type="match status" value="1"/>
</dbReference>
<dbReference type="GO" id="GO:0004488">
    <property type="term" value="F:methylenetetrahydrofolate dehydrogenase (NADP+) activity"/>
    <property type="evidence" value="ECO:0007669"/>
    <property type="project" value="UniProtKB-EC"/>
</dbReference>
<dbReference type="GO" id="GO:0005829">
    <property type="term" value="C:cytosol"/>
    <property type="evidence" value="ECO:0007669"/>
    <property type="project" value="TreeGrafter"/>
</dbReference>
<dbReference type="FunFam" id="3.40.50.720:FF:000006">
    <property type="entry name" value="Bifunctional protein FolD"/>
    <property type="match status" value="1"/>
</dbReference>
<accession>A0AAV1DF03</accession>
<evidence type="ECO:0000256" key="10">
    <source>
        <dbReference type="ARBA" id="ARBA00058319"/>
    </source>
</evidence>
<dbReference type="Pfam" id="PF02882">
    <property type="entry name" value="THF_DHG_CYH_C"/>
    <property type="match status" value="1"/>
</dbReference>
<dbReference type="EMBL" id="OX459122">
    <property type="protein sequence ID" value="CAI9105726.1"/>
    <property type="molecule type" value="Genomic_DNA"/>
</dbReference>
<dbReference type="PANTHER" id="PTHR48099:SF13">
    <property type="entry name" value="METHYLENETETRAHYDROFOLATE DEHYDROGENASE"/>
    <property type="match status" value="1"/>
</dbReference>
<evidence type="ECO:0000256" key="5">
    <source>
        <dbReference type="ARBA" id="ARBA00022857"/>
    </source>
</evidence>
<keyword evidence="6" id="KW-0560">Oxidoreductase</keyword>
<comment type="similarity">
    <text evidence="11">Belongs to the tetrahydrofolate dehydrogenase/cyclohydrolase family.</text>
</comment>
<evidence type="ECO:0000256" key="1">
    <source>
        <dbReference type="ARBA" id="ARBA00004777"/>
    </source>
</evidence>
<evidence type="ECO:0000256" key="6">
    <source>
        <dbReference type="ARBA" id="ARBA00023002"/>
    </source>
</evidence>
<dbReference type="FunFam" id="3.40.50.10860:FF:000005">
    <property type="entry name" value="C-1-tetrahydrofolate synthase, cytoplasmic, putative"/>
    <property type="match status" value="1"/>
</dbReference>
<comment type="subunit">
    <text evidence="2">Homodimer.</text>
</comment>
<dbReference type="Proteomes" id="UP001161247">
    <property type="component" value="Chromosome 5"/>
</dbReference>
<keyword evidence="7" id="KW-0601">Photorespiration</keyword>
<feature type="domain" description="Tetrahydrofolate dehydrogenase/cyclohydrolase catalytic" evidence="12">
    <location>
        <begin position="69"/>
        <end position="184"/>
    </location>
</feature>
<evidence type="ECO:0000256" key="7">
    <source>
        <dbReference type="ARBA" id="ARBA00023238"/>
    </source>
</evidence>
<comment type="catalytic activity">
    <reaction evidence="9">
        <text>(6R)-5,10-methylene-5,6,7,8-tetrahydrofolate + NADP(+) = (6R)-5,10-methenyltetrahydrofolate + NADPH</text>
        <dbReference type="Rhea" id="RHEA:22812"/>
        <dbReference type="ChEBI" id="CHEBI:15636"/>
        <dbReference type="ChEBI" id="CHEBI:57455"/>
        <dbReference type="ChEBI" id="CHEBI:57783"/>
        <dbReference type="ChEBI" id="CHEBI:58349"/>
        <dbReference type="EC" id="1.5.1.5"/>
    </reaction>
</comment>
<evidence type="ECO:0000256" key="3">
    <source>
        <dbReference type="ARBA" id="ARBA00022563"/>
    </source>
</evidence>
<evidence type="ECO:0000256" key="11">
    <source>
        <dbReference type="ARBA" id="ARBA00061364"/>
    </source>
</evidence>
<dbReference type="PRINTS" id="PR00085">
    <property type="entry name" value="THFDHDRGNASE"/>
</dbReference>
<organism evidence="14 15">
    <name type="scientific">Oldenlandia corymbosa var. corymbosa</name>
    <dbReference type="NCBI Taxonomy" id="529605"/>
    <lineage>
        <taxon>Eukaryota</taxon>
        <taxon>Viridiplantae</taxon>
        <taxon>Streptophyta</taxon>
        <taxon>Embryophyta</taxon>
        <taxon>Tracheophyta</taxon>
        <taxon>Spermatophyta</taxon>
        <taxon>Magnoliopsida</taxon>
        <taxon>eudicotyledons</taxon>
        <taxon>Gunneridae</taxon>
        <taxon>Pentapetalae</taxon>
        <taxon>asterids</taxon>
        <taxon>lamiids</taxon>
        <taxon>Gentianales</taxon>
        <taxon>Rubiaceae</taxon>
        <taxon>Rubioideae</taxon>
        <taxon>Spermacoceae</taxon>
        <taxon>Hedyotis-Oldenlandia complex</taxon>
        <taxon>Oldenlandia</taxon>
    </lineage>
</organism>
<keyword evidence="4" id="KW-0378">Hydrolase</keyword>
<feature type="domain" description="Tetrahydrofolate dehydrogenase/cyclohydrolase NAD(P)-binding" evidence="13">
    <location>
        <begin position="205"/>
        <end position="352"/>
    </location>
</feature>
<dbReference type="InterPro" id="IPR020630">
    <property type="entry name" value="THF_DH/CycHdrlase_cat_dom"/>
</dbReference>
<reference evidence="14" key="1">
    <citation type="submission" date="2023-03" db="EMBL/GenBank/DDBJ databases">
        <authorList>
            <person name="Julca I."/>
        </authorList>
    </citation>
    <scope>NUCLEOTIDE SEQUENCE</scope>
</reference>
<comment type="function">
    <text evidence="10">Catalyzes the oxidation of 5,10-methylenetetrahydrofolate to 5,10-methenyltetrahydrofolate and then the hydrolysis of 5,10-methenyltetrahydrofolate to 10-formyltetrahydrofolate.</text>
</comment>
<evidence type="ECO:0000259" key="12">
    <source>
        <dbReference type="Pfam" id="PF00763"/>
    </source>
</evidence>
<protein>
    <submittedName>
        <fullName evidence="14">OLC1v1004729C4</fullName>
    </submittedName>
</protein>
<keyword evidence="3" id="KW-0554">One-carbon metabolism</keyword>
<dbReference type="GO" id="GO:0035999">
    <property type="term" value="P:tetrahydrofolate interconversion"/>
    <property type="evidence" value="ECO:0007669"/>
    <property type="project" value="TreeGrafter"/>
</dbReference>
<evidence type="ECO:0000256" key="8">
    <source>
        <dbReference type="ARBA" id="ARBA00023268"/>
    </source>
</evidence>
<evidence type="ECO:0000313" key="15">
    <source>
        <dbReference type="Proteomes" id="UP001161247"/>
    </source>
</evidence>
<gene>
    <name evidence="14" type="ORF">OLC1_LOCUS14361</name>
</gene>
<dbReference type="CDD" id="cd01080">
    <property type="entry name" value="NAD_bind_m-THF_DH_Cyclohyd"/>
    <property type="match status" value="1"/>
</dbReference>
<dbReference type="InterPro" id="IPR036291">
    <property type="entry name" value="NAD(P)-bd_dom_sf"/>
</dbReference>
<proteinExistence type="inferred from homology"/>
<evidence type="ECO:0000313" key="14">
    <source>
        <dbReference type="EMBL" id="CAI9105726.1"/>
    </source>
</evidence>
<dbReference type="Pfam" id="PF00763">
    <property type="entry name" value="THF_DHG_CYH"/>
    <property type="match status" value="1"/>
</dbReference>
<keyword evidence="5" id="KW-0521">NADP</keyword>
<evidence type="ECO:0000256" key="4">
    <source>
        <dbReference type="ARBA" id="ARBA00022801"/>
    </source>
</evidence>
<dbReference type="Gene3D" id="3.40.50.10860">
    <property type="entry name" value="Leucine Dehydrogenase, chain A, domain 1"/>
    <property type="match status" value="1"/>
</dbReference>
<dbReference type="HAMAP" id="MF_01576">
    <property type="entry name" value="THF_DHG_CYH"/>
    <property type="match status" value="1"/>
</dbReference>
<dbReference type="InterPro" id="IPR020631">
    <property type="entry name" value="THF_DH/CycHdrlase_NAD-bd_dom"/>
</dbReference>
<sequence length="357" mass="38473">MRIALAVGWWRIARAKIAHTKFVRNLICRPLLSVDSPDIWKINPGSSSHFSSHPSSNFSASNEKIGVVLDGKLIANDLKSRIAGEVNEMKKAIGKTPGLGIVLVGERRDSHTFIRTKVKACNEVGIVSVVAELPNNSKEGDICDAVSRFNDNPSVHGIIVQLPLPKHLDEEKIMNVVSVEKDVDGFHPLNMGNLAIAGREPLFIPCAPKACLELLLRYGMDLRGKKAAVVGRSKIVGLPTSLLLQRHQATVSLVHAFTGNPEKVTCQADIVVSDVGTPNTIRGHWLKPGAVVIDTGTSSVEDPKRSSGYRLVGDVCYDEAIKKVAAITPVPGGVGPVTIAMLLSNTLDSAKRCYDFT</sequence>
<dbReference type="GO" id="GO:0009853">
    <property type="term" value="P:photorespiration"/>
    <property type="evidence" value="ECO:0007669"/>
    <property type="project" value="UniProtKB-KW"/>
</dbReference>
<name>A0AAV1DF03_OLDCO</name>
<dbReference type="Gene3D" id="3.40.50.720">
    <property type="entry name" value="NAD(P)-binding Rossmann-like Domain"/>
    <property type="match status" value="1"/>
</dbReference>